<feature type="transmembrane region" description="Helical" evidence="9">
    <location>
        <begin position="445"/>
        <end position="465"/>
    </location>
</feature>
<keyword evidence="11" id="KW-1185">Reference proteome</keyword>
<keyword evidence="5 9" id="KW-1133">Transmembrane helix</keyword>
<proteinExistence type="inferred from homology"/>
<dbReference type="SUPFAM" id="SSF103473">
    <property type="entry name" value="MFS general substrate transporter"/>
    <property type="match status" value="1"/>
</dbReference>
<dbReference type="GO" id="GO:0005768">
    <property type="term" value="C:endosome"/>
    <property type="evidence" value="ECO:0007669"/>
    <property type="project" value="TreeGrafter"/>
</dbReference>
<dbReference type="Pfam" id="PF07690">
    <property type="entry name" value="MFS_1"/>
    <property type="match status" value="1"/>
</dbReference>
<comment type="subcellular location">
    <subcellularLocation>
        <location evidence="1">Endomembrane system</location>
        <topology evidence="1">Multi-pass membrane protein</topology>
    </subcellularLocation>
</comment>
<comment type="similarity">
    <text evidence="2">Belongs to the major facilitator superfamily.</text>
</comment>
<evidence type="ECO:0000313" key="11">
    <source>
        <dbReference type="Proteomes" id="UP001322277"/>
    </source>
</evidence>
<gene>
    <name evidence="10" type="ORF">CDEST_10901</name>
</gene>
<feature type="transmembrane region" description="Helical" evidence="9">
    <location>
        <begin position="318"/>
        <end position="335"/>
    </location>
</feature>
<sequence length="613" mass="66927">MGLFGRKKDEAASAAETPVSPVVDTSSSPEKNAAGMTSPPPPAYEHTDIIGEKSPGVVRIEALTAAITRTDRIFIFFGVFLVAYAYGLDGTLRYAYQPTATNSYATHSLLATVNVLRSVIAAAAQPTSAKIADVFGRVELVCVSVVFYVVGTIVETCATGVETFAAGAVIYQVGYTMIMLLVEVIIADITSTRARLLFSYIPALPFIINTWVSGNISAAVLTDSSWQWGIGMWCIIYPVCALPLIVSLSIVGRRARKQGLLNSYTSPFRALGFKKFLVELFWQLDVIGIILVIAIFALILVPFTIAGGFTSSWHEAHIIAPLVVGILCIPAFIFWERKAKHPLVPFYLMRDRGILAPLGIALGLNWAWYMQGDYLYTVCLVAFDFSVTEATRITSLYSFCSVITGFILGFVVFKVRRLKYFIVAGTMLFMVAFGLLIHYRGSPSGQGGVIGAQVLLGIAGGMFPYPAQASLQASLKHEHLAIMTGLYLATYNIGSAFGNTISGAIWTQVLPSTLRQNLAQFNNETLITYTYGQPLFAIIDYPVGTPERDAIIESYRHVQRLLTITGICLTVPLIAFAFLLRNPKLNDEQTLAVEDNNHIRTSEAHSDEVVTKI</sequence>
<dbReference type="GO" id="GO:0005886">
    <property type="term" value="C:plasma membrane"/>
    <property type="evidence" value="ECO:0007669"/>
    <property type="project" value="TreeGrafter"/>
</dbReference>
<keyword evidence="6" id="KW-0406">Ion transport</keyword>
<keyword evidence="3" id="KW-0813">Transport</keyword>
<dbReference type="GO" id="GO:0005774">
    <property type="term" value="C:vacuolar membrane"/>
    <property type="evidence" value="ECO:0007669"/>
    <property type="project" value="TreeGrafter"/>
</dbReference>
<name>A0AAX4IRL7_9PEZI</name>
<evidence type="ECO:0000256" key="9">
    <source>
        <dbReference type="SAM" id="Phobius"/>
    </source>
</evidence>
<feature type="transmembrane region" description="Helical" evidence="9">
    <location>
        <begin position="355"/>
        <end position="376"/>
    </location>
</feature>
<feature type="transmembrane region" description="Helical" evidence="9">
    <location>
        <begin position="230"/>
        <end position="251"/>
    </location>
</feature>
<evidence type="ECO:0000256" key="5">
    <source>
        <dbReference type="ARBA" id="ARBA00022989"/>
    </source>
</evidence>
<feature type="compositionally biased region" description="Basic and acidic residues" evidence="8">
    <location>
        <begin position="1"/>
        <end position="11"/>
    </location>
</feature>
<feature type="transmembrane region" description="Helical" evidence="9">
    <location>
        <begin position="198"/>
        <end position="218"/>
    </location>
</feature>
<dbReference type="Gene3D" id="1.20.1250.20">
    <property type="entry name" value="MFS general substrate transporter like domains"/>
    <property type="match status" value="2"/>
</dbReference>
<evidence type="ECO:0000256" key="1">
    <source>
        <dbReference type="ARBA" id="ARBA00004127"/>
    </source>
</evidence>
<dbReference type="RefSeq" id="XP_062783108.1">
    <property type="nucleotide sequence ID" value="XM_062927057.1"/>
</dbReference>
<accession>A0AAX4IRL7</accession>
<dbReference type="InterPro" id="IPR011701">
    <property type="entry name" value="MFS"/>
</dbReference>
<feature type="transmembrane region" description="Helical" evidence="9">
    <location>
        <begin position="104"/>
        <end position="122"/>
    </location>
</feature>
<evidence type="ECO:0000313" key="10">
    <source>
        <dbReference type="EMBL" id="WQF85887.1"/>
    </source>
</evidence>
<dbReference type="FunFam" id="1.20.1250.20:FF:000197">
    <property type="entry name" value="Siderophore iron transporter 1"/>
    <property type="match status" value="1"/>
</dbReference>
<keyword evidence="4 9" id="KW-0812">Transmembrane</keyword>
<dbReference type="Proteomes" id="UP001322277">
    <property type="component" value="Chromosome 7"/>
</dbReference>
<protein>
    <submittedName>
        <fullName evidence="10">Major facilitator superfamily, MFS transporter superfamily</fullName>
    </submittedName>
</protein>
<reference evidence="11" key="1">
    <citation type="journal article" date="2023" name="bioRxiv">
        <title>Complete genome of the Medicago anthracnose fungus, Colletotrichum destructivum, reveals a mini-chromosome-like region within a core chromosome.</title>
        <authorList>
            <person name="Lapalu N."/>
            <person name="Simon A."/>
            <person name="Lu A."/>
            <person name="Plaumann P.-L."/>
            <person name="Amselem J."/>
            <person name="Pigne S."/>
            <person name="Auger A."/>
            <person name="Koch C."/>
            <person name="Dallery J.-F."/>
            <person name="O'Connell R.J."/>
        </authorList>
    </citation>
    <scope>NUCLEOTIDE SEQUENCE [LARGE SCALE GENOMIC DNA]</scope>
    <source>
        <strain evidence="11">CBS 520.97</strain>
    </source>
</reference>
<feature type="transmembrane region" description="Helical" evidence="9">
    <location>
        <begin position="561"/>
        <end position="580"/>
    </location>
</feature>
<feature type="compositionally biased region" description="Low complexity" evidence="8">
    <location>
        <begin position="17"/>
        <end position="29"/>
    </location>
</feature>
<feature type="transmembrane region" description="Helical" evidence="9">
    <location>
        <begin position="284"/>
        <end position="306"/>
    </location>
</feature>
<evidence type="ECO:0000256" key="6">
    <source>
        <dbReference type="ARBA" id="ARBA00023065"/>
    </source>
</evidence>
<feature type="transmembrane region" description="Helical" evidence="9">
    <location>
        <begin position="420"/>
        <end position="439"/>
    </location>
</feature>
<evidence type="ECO:0000256" key="4">
    <source>
        <dbReference type="ARBA" id="ARBA00022692"/>
    </source>
</evidence>
<organism evidence="10 11">
    <name type="scientific">Colletotrichum destructivum</name>
    <dbReference type="NCBI Taxonomy" id="34406"/>
    <lineage>
        <taxon>Eukaryota</taxon>
        <taxon>Fungi</taxon>
        <taxon>Dikarya</taxon>
        <taxon>Ascomycota</taxon>
        <taxon>Pezizomycotina</taxon>
        <taxon>Sordariomycetes</taxon>
        <taxon>Hypocreomycetidae</taxon>
        <taxon>Glomerellales</taxon>
        <taxon>Glomerellaceae</taxon>
        <taxon>Colletotrichum</taxon>
        <taxon>Colletotrichum destructivum species complex</taxon>
    </lineage>
</organism>
<dbReference type="AlphaFoldDB" id="A0AAX4IRL7"/>
<feature type="transmembrane region" description="Helical" evidence="9">
    <location>
        <begin position="486"/>
        <end position="506"/>
    </location>
</feature>
<dbReference type="InterPro" id="IPR036259">
    <property type="entry name" value="MFS_trans_sf"/>
</dbReference>
<feature type="transmembrane region" description="Helical" evidence="9">
    <location>
        <begin position="396"/>
        <end position="413"/>
    </location>
</feature>
<feature type="region of interest" description="Disordered" evidence="8">
    <location>
        <begin position="1"/>
        <end position="47"/>
    </location>
</feature>
<evidence type="ECO:0000256" key="3">
    <source>
        <dbReference type="ARBA" id="ARBA00022448"/>
    </source>
</evidence>
<dbReference type="PANTHER" id="PTHR23501">
    <property type="entry name" value="MAJOR FACILITATOR SUPERFAMILY"/>
    <property type="match status" value="1"/>
</dbReference>
<evidence type="ECO:0000256" key="2">
    <source>
        <dbReference type="ARBA" id="ARBA00008335"/>
    </source>
</evidence>
<dbReference type="PANTHER" id="PTHR23501:SF92">
    <property type="entry name" value="GLUTATHIONE EXCHANGER 1-RELATED"/>
    <property type="match status" value="1"/>
</dbReference>
<dbReference type="GeneID" id="87947401"/>
<dbReference type="EMBL" id="CP137311">
    <property type="protein sequence ID" value="WQF85887.1"/>
    <property type="molecule type" value="Genomic_DNA"/>
</dbReference>
<dbReference type="KEGG" id="cdet:87947401"/>
<keyword evidence="7 9" id="KW-0472">Membrane</keyword>
<feature type="transmembrane region" description="Helical" evidence="9">
    <location>
        <begin position="134"/>
        <end position="154"/>
    </location>
</feature>
<evidence type="ECO:0000256" key="8">
    <source>
        <dbReference type="SAM" id="MobiDB-lite"/>
    </source>
</evidence>
<dbReference type="GO" id="GO:0015343">
    <property type="term" value="F:siderophore-iron transmembrane transporter activity"/>
    <property type="evidence" value="ECO:0007669"/>
    <property type="project" value="TreeGrafter"/>
</dbReference>
<feature type="transmembrane region" description="Helical" evidence="9">
    <location>
        <begin position="166"/>
        <end position="186"/>
    </location>
</feature>
<feature type="transmembrane region" description="Helical" evidence="9">
    <location>
        <begin position="73"/>
        <end position="92"/>
    </location>
</feature>
<evidence type="ECO:0000256" key="7">
    <source>
        <dbReference type="ARBA" id="ARBA00023136"/>
    </source>
</evidence>